<sequence>MTTGLVRPTVSTELIVFGALVVAVAIALLSVGRHLYPRLDLHEDELTSIRLLTALISGLLLLIGLGLVVIGFMM</sequence>
<proteinExistence type="predicted"/>
<accession>A0A1H0ZD12</accession>
<gene>
    <name evidence="2" type="ORF">SAMN04489842_0232</name>
</gene>
<feature type="transmembrane region" description="Helical" evidence="1">
    <location>
        <begin position="51"/>
        <end position="73"/>
    </location>
</feature>
<protein>
    <recommendedName>
        <fullName evidence="4">Beta-ketoadipyl CoA thiolase</fullName>
    </recommendedName>
</protein>
<evidence type="ECO:0008006" key="4">
    <source>
        <dbReference type="Google" id="ProtNLM"/>
    </source>
</evidence>
<evidence type="ECO:0000313" key="3">
    <source>
        <dbReference type="Proteomes" id="UP000198848"/>
    </source>
</evidence>
<evidence type="ECO:0000313" key="2">
    <source>
        <dbReference type="EMBL" id="SDQ25292.1"/>
    </source>
</evidence>
<dbReference type="STRING" id="1095778.SAMN04489842_0232"/>
<keyword evidence="1" id="KW-0472">Membrane</keyword>
<dbReference type="Proteomes" id="UP000198848">
    <property type="component" value="Unassembled WGS sequence"/>
</dbReference>
<keyword evidence="3" id="KW-1185">Reference proteome</keyword>
<name>A0A1H0ZD12_NATTX</name>
<dbReference type="EMBL" id="FNLC01000001">
    <property type="protein sequence ID" value="SDQ25292.1"/>
    <property type="molecule type" value="Genomic_DNA"/>
</dbReference>
<keyword evidence="1" id="KW-1133">Transmembrane helix</keyword>
<feature type="transmembrane region" description="Helical" evidence="1">
    <location>
        <begin position="12"/>
        <end position="31"/>
    </location>
</feature>
<dbReference type="AlphaFoldDB" id="A0A1H0ZD12"/>
<reference evidence="3" key="1">
    <citation type="submission" date="2016-10" db="EMBL/GenBank/DDBJ databases">
        <authorList>
            <person name="Varghese N."/>
            <person name="Submissions S."/>
        </authorList>
    </citation>
    <scope>NUCLEOTIDE SEQUENCE [LARGE SCALE GENOMIC DNA]</scope>
    <source>
        <strain evidence="3">DSM 24767</strain>
    </source>
</reference>
<organism evidence="2 3">
    <name type="scientific">Natronobacterium texcoconense</name>
    <dbReference type="NCBI Taxonomy" id="1095778"/>
    <lineage>
        <taxon>Archaea</taxon>
        <taxon>Methanobacteriati</taxon>
        <taxon>Methanobacteriota</taxon>
        <taxon>Stenosarchaea group</taxon>
        <taxon>Halobacteria</taxon>
        <taxon>Halobacteriales</taxon>
        <taxon>Natrialbaceae</taxon>
        <taxon>Natronobacterium</taxon>
    </lineage>
</organism>
<evidence type="ECO:0000256" key="1">
    <source>
        <dbReference type="SAM" id="Phobius"/>
    </source>
</evidence>
<keyword evidence="1" id="KW-0812">Transmembrane</keyword>